<dbReference type="Pfam" id="PF10536">
    <property type="entry name" value="PMD"/>
    <property type="match status" value="1"/>
</dbReference>
<name>A0AAD8RBT9_LOLMU</name>
<dbReference type="InterPro" id="IPR019557">
    <property type="entry name" value="AminoTfrase-like_pln_mobile"/>
</dbReference>
<dbReference type="PANTHER" id="PTHR46033">
    <property type="entry name" value="PROTEIN MAIN-LIKE 2"/>
    <property type="match status" value="1"/>
</dbReference>
<sequence>MNAAALTSLVDRWRPETNTFHLRASEMTPTLRDVFMILGLPIQGEPLCMNTTSDGWRQQMEGLIGLAPPEPEDKKDRAPASAPFL</sequence>
<organism evidence="3 4">
    <name type="scientific">Lolium multiflorum</name>
    <name type="common">Italian ryegrass</name>
    <name type="synonym">Lolium perenne subsp. multiflorum</name>
    <dbReference type="NCBI Taxonomy" id="4521"/>
    <lineage>
        <taxon>Eukaryota</taxon>
        <taxon>Viridiplantae</taxon>
        <taxon>Streptophyta</taxon>
        <taxon>Embryophyta</taxon>
        <taxon>Tracheophyta</taxon>
        <taxon>Spermatophyta</taxon>
        <taxon>Magnoliopsida</taxon>
        <taxon>Liliopsida</taxon>
        <taxon>Poales</taxon>
        <taxon>Poaceae</taxon>
        <taxon>BOP clade</taxon>
        <taxon>Pooideae</taxon>
        <taxon>Poodae</taxon>
        <taxon>Poeae</taxon>
        <taxon>Poeae Chloroplast Group 2 (Poeae type)</taxon>
        <taxon>Loliodinae</taxon>
        <taxon>Loliinae</taxon>
        <taxon>Lolium</taxon>
    </lineage>
</organism>
<protein>
    <recommendedName>
        <fullName evidence="2">Aminotransferase-like plant mobile domain-containing protein</fullName>
    </recommendedName>
</protein>
<proteinExistence type="predicted"/>
<evidence type="ECO:0000313" key="3">
    <source>
        <dbReference type="EMBL" id="KAK1618773.1"/>
    </source>
</evidence>
<dbReference type="AlphaFoldDB" id="A0AAD8RBT9"/>
<feature type="domain" description="Aminotransferase-like plant mobile" evidence="2">
    <location>
        <begin position="2"/>
        <end position="74"/>
    </location>
</feature>
<evidence type="ECO:0000313" key="4">
    <source>
        <dbReference type="Proteomes" id="UP001231189"/>
    </source>
</evidence>
<reference evidence="3" key="1">
    <citation type="submission" date="2023-07" db="EMBL/GenBank/DDBJ databases">
        <title>A chromosome-level genome assembly of Lolium multiflorum.</title>
        <authorList>
            <person name="Chen Y."/>
            <person name="Copetti D."/>
            <person name="Kolliker R."/>
            <person name="Studer B."/>
        </authorList>
    </citation>
    <scope>NUCLEOTIDE SEQUENCE</scope>
    <source>
        <strain evidence="3">02402/16</strain>
        <tissue evidence="3">Leaf</tissue>
    </source>
</reference>
<gene>
    <name evidence="3" type="ORF">QYE76_024290</name>
</gene>
<comment type="caution">
    <text evidence="3">The sequence shown here is derived from an EMBL/GenBank/DDBJ whole genome shotgun (WGS) entry which is preliminary data.</text>
</comment>
<dbReference type="GO" id="GO:0010073">
    <property type="term" value="P:meristem maintenance"/>
    <property type="evidence" value="ECO:0007669"/>
    <property type="project" value="InterPro"/>
</dbReference>
<evidence type="ECO:0000256" key="1">
    <source>
        <dbReference type="SAM" id="MobiDB-lite"/>
    </source>
</evidence>
<dbReference type="PANTHER" id="PTHR46033:SF87">
    <property type="entry name" value="AMINOTRANSFERASE-LIKE PLANT MOBILE DOMAIN-CONTAINING PROTEIN"/>
    <property type="match status" value="1"/>
</dbReference>
<feature type="region of interest" description="Disordered" evidence="1">
    <location>
        <begin position="65"/>
        <end position="85"/>
    </location>
</feature>
<keyword evidence="4" id="KW-1185">Reference proteome</keyword>
<evidence type="ECO:0000259" key="2">
    <source>
        <dbReference type="Pfam" id="PF10536"/>
    </source>
</evidence>
<dbReference type="Proteomes" id="UP001231189">
    <property type="component" value="Unassembled WGS sequence"/>
</dbReference>
<dbReference type="InterPro" id="IPR044824">
    <property type="entry name" value="MAIN-like"/>
</dbReference>
<dbReference type="EMBL" id="JAUUTY010000006">
    <property type="protein sequence ID" value="KAK1618773.1"/>
    <property type="molecule type" value="Genomic_DNA"/>
</dbReference>
<accession>A0AAD8RBT9</accession>